<keyword evidence="3 10" id="KW-0808">Transferase</keyword>
<dbReference type="RefSeq" id="WP_073157717.1">
    <property type="nucleotide sequence ID" value="NZ_FQVL01000016.1"/>
</dbReference>
<dbReference type="InterPro" id="IPR017985">
    <property type="entry name" value="MeTrfase_CN4_CS"/>
</dbReference>
<comment type="similarity">
    <text evidence="1">Belongs to the N(4)/N(6)-methyltransferase family. N(4) subfamily.</text>
</comment>
<dbReference type="GO" id="GO:0015667">
    <property type="term" value="F:site-specific DNA-methyltransferase (cytosine-N4-specific) activity"/>
    <property type="evidence" value="ECO:0007669"/>
    <property type="project" value="UniProtKB-EC"/>
</dbReference>
<dbReference type="OrthoDB" id="9800801at2"/>
<comment type="catalytic activity">
    <reaction evidence="7">
        <text>a 2'-deoxycytidine in DNA + S-adenosyl-L-methionine = an N(4)-methyl-2'-deoxycytidine in DNA + S-adenosyl-L-homocysteine + H(+)</text>
        <dbReference type="Rhea" id="RHEA:16857"/>
        <dbReference type="Rhea" id="RHEA-COMP:11369"/>
        <dbReference type="Rhea" id="RHEA-COMP:13674"/>
        <dbReference type="ChEBI" id="CHEBI:15378"/>
        <dbReference type="ChEBI" id="CHEBI:57856"/>
        <dbReference type="ChEBI" id="CHEBI:59789"/>
        <dbReference type="ChEBI" id="CHEBI:85452"/>
        <dbReference type="ChEBI" id="CHEBI:137933"/>
        <dbReference type="EC" id="2.1.1.113"/>
    </reaction>
</comment>
<dbReference type="GO" id="GO:0032259">
    <property type="term" value="P:methylation"/>
    <property type="evidence" value="ECO:0007669"/>
    <property type="project" value="UniProtKB-KW"/>
</dbReference>
<organism evidence="10 11">
    <name type="scientific">Seinonella peptonophila</name>
    <dbReference type="NCBI Taxonomy" id="112248"/>
    <lineage>
        <taxon>Bacteria</taxon>
        <taxon>Bacillati</taxon>
        <taxon>Bacillota</taxon>
        <taxon>Bacilli</taxon>
        <taxon>Bacillales</taxon>
        <taxon>Thermoactinomycetaceae</taxon>
        <taxon>Seinonella</taxon>
    </lineage>
</organism>
<keyword evidence="6" id="KW-0238">DNA-binding</keyword>
<dbReference type="Pfam" id="PF01555">
    <property type="entry name" value="N6_N4_Mtase"/>
    <property type="match status" value="1"/>
</dbReference>
<protein>
    <recommendedName>
        <fullName evidence="8">Methyltransferase</fullName>
        <ecNumber evidence="8">2.1.1.-</ecNumber>
    </recommendedName>
</protein>
<proteinExistence type="inferred from homology"/>
<accession>A0A1M5AX92</accession>
<dbReference type="InterPro" id="IPR002941">
    <property type="entry name" value="DNA_methylase_N4/N6"/>
</dbReference>
<dbReference type="InterPro" id="IPR029063">
    <property type="entry name" value="SAM-dependent_MTases_sf"/>
</dbReference>
<dbReference type="PROSITE" id="PS00093">
    <property type="entry name" value="N4_MTASE"/>
    <property type="match status" value="1"/>
</dbReference>
<dbReference type="Proteomes" id="UP000184476">
    <property type="component" value="Unassembled WGS sequence"/>
</dbReference>
<dbReference type="GO" id="GO:0003677">
    <property type="term" value="F:DNA binding"/>
    <property type="evidence" value="ECO:0007669"/>
    <property type="project" value="UniProtKB-KW"/>
</dbReference>
<name>A0A1M5AX92_9BACL</name>
<evidence type="ECO:0000313" key="11">
    <source>
        <dbReference type="Proteomes" id="UP000184476"/>
    </source>
</evidence>
<evidence type="ECO:0000256" key="7">
    <source>
        <dbReference type="ARBA" id="ARBA00049120"/>
    </source>
</evidence>
<keyword evidence="5" id="KW-0680">Restriction system</keyword>
<gene>
    <name evidence="10" type="ORF">SAMN05444392_11654</name>
</gene>
<evidence type="ECO:0000256" key="8">
    <source>
        <dbReference type="RuleBase" id="RU362026"/>
    </source>
</evidence>
<dbReference type="SUPFAM" id="SSF53335">
    <property type="entry name" value="S-adenosyl-L-methionine-dependent methyltransferases"/>
    <property type="match status" value="1"/>
</dbReference>
<dbReference type="EC" id="2.1.1.-" evidence="8"/>
<evidence type="ECO:0000256" key="3">
    <source>
        <dbReference type="ARBA" id="ARBA00022679"/>
    </source>
</evidence>
<evidence type="ECO:0000256" key="4">
    <source>
        <dbReference type="ARBA" id="ARBA00022691"/>
    </source>
</evidence>
<keyword evidence="11" id="KW-1185">Reference proteome</keyword>
<dbReference type="STRING" id="112248.SAMN05444392_11654"/>
<dbReference type="GO" id="GO:0009307">
    <property type="term" value="P:DNA restriction-modification system"/>
    <property type="evidence" value="ECO:0007669"/>
    <property type="project" value="UniProtKB-KW"/>
</dbReference>
<dbReference type="PRINTS" id="PR00508">
    <property type="entry name" value="S21N4MTFRASE"/>
</dbReference>
<evidence type="ECO:0000256" key="1">
    <source>
        <dbReference type="ARBA" id="ARBA00010203"/>
    </source>
</evidence>
<evidence type="ECO:0000259" key="9">
    <source>
        <dbReference type="Pfam" id="PF01555"/>
    </source>
</evidence>
<dbReference type="InterPro" id="IPR001091">
    <property type="entry name" value="RM_Methyltransferase"/>
</dbReference>
<feature type="domain" description="DNA methylase N-4/N-6" evidence="9">
    <location>
        <begin position="24"/>
        <end position="254"/>
    </location>
</feature>
<dbReference type="GO" id="GO:0008170">
    <property type="term" value="F:N-methyltransferase activity"/>
    <property type="evidence" value="ECO:0007669"/>
    <property type="project" value="InterPro"/>
</dbReference>
<evidence type="ECO:0000313" key="10">
    <source>
        <dbReference type="EMBL" id="SHF34830.1"/>
    </source>
</evidence>
<dbReference type="Gene3D" id="3.40.50.150">
    <property type="entry name" value="Vaccinia Virus protein VP39"/>
    <property type="match status" value="1"/>
</dbReference>
<dbReference type="EMBL" id="FQVL01000016">
    <property type="protein sequence ID" value="SHF34830.1"/>
    <property type="molecule type" value="Genomic_DNA"/>
</dbReference>
<evidence type="ECO:0000256" key="5">
    <source>
        <dbReference type="ARBA" id="ARBA00022747"/>
    </source>
</evidence>
<dbReference type="AlphaFoldDB" id="A0A1M5AX92"/>
<evidence type="ECO:0000256" key="2">
    <source>
        <dbReference type="ARBA" id="ARBA00022603"/>
    </source>
</evidence>
<keyword evidence="4" id="KW-0949">S-adenosyl-L-methionine</keyword>
<evidence type="ECO:0000256" key="6">
    <source>
        <dbReference type="ARBA" id="ARBA00023125"/>
    </source>
</evidence>
<reference evidence="10 11" key="1">
    <citation type="submission" date="2016-11" db="EMBL/GenBank/DDBJ databases">
        <authorList>
            <person name="Jaros S."/>
            <person name="Januszkiewicz K."/>
            <person name="Wedrychowicz H."/>
        </authorList>
    </citation>
    <scope>NUCLEOTIDE SEQUENCE [LARGE SCALE GENOMIC DNA]</scope>
    <source>
        <strain evidence="10 11">DSM 44666</strain>
    </source>
</reference>
<sequence>MKKNHIYCIDNVAGLRQYTPDESIDLTVTSPPYDRLRKYHGYIFDFPNLARELYRVTKPGGVVVWIVADQTIEGTETGTSFRQALYFKKIGFLLHDTMIYQKRNPVPSNQMRYQSSFEYMFVFSKGRPNTFHPIKEPTKYGGKQEFHGRKRLANGQLVRYKNSGKPIKAMKVRCNVWTYNVGYQHSSRDQIAFEHPAIFPEALAADHILSWSNPGEVVLDPFIGSGTTAKMAILNNRYYVGFEVSREYVKIANKRMSSIK</sequence>
<keyword evidence="2 10" id="KW-0489">Methyltransferase</keyword>